<gene>
    <name evidence="1" type="ORF">CVLEPA_LOCUS22874</name>
</gene>
<evidence type="ECO:0000313" key="1">
    <source>
        <dbReference type="EMBL" id="CAK8690242.1"/>
    </source>
</evidence>
<proteinExistence type="predicted"/>
<evidence type="ECO:0000313" key="2">
    <source>
        <dbReference type="Proteomes" id="UP001642483"/>
    </source>
</evidence>
<name>A0ABP0GES7_CLALP</name>
<organism evidence="1 2">
    <name type="scientific">Clavelina lepadiformis</name>
    <name type="common">Light-bulb sea squirt</name>
    <name type="synonym">Ascidia lepadiformis</name>
    <dbReference type="NCBI Taxonomy" id="159417"/>
    <lineage>
        <taxon>Eukaryota</taxon>
        <taxon>Metazoa</taxon>
        <taxon>Chordata</taxon>
        <taxon>Tunicata</taxon>
        <taxon>Ascidiacea</taxon>
        <taxon>Aplousobranchia</taxon>
        <taxon>Clavelinidae</taxon>
        <taxon>Clavelina</taxon>
    </lineage>
</organism>
<accession>A0ABP0GES7</accession>
<protein>
    <submittedName>
        <fullName evidence="1">Uncharacterized protein</fullName>
    </submittedName>
</protein>
<reference evidence="1 2" key="1">
    <citation type="submission" date="2024-02" db="EMBL/GenBank/DDBJ databases">
        <authorList>
            <person name="Daric V."/>
            <person name="Darras S."/>
        </authorList>
    </citation>
    <scope>NUCLEOTIDE SEQUENCE [LARGE SCALE GENOMIC DNA]</scope>
</reference>
<dbReference type="Proteomes" id="UP001642483">
    <property type="component" value="Unassembled WGS sequence"/>
</dbReference>
<keyword evidence="2" id="KW-1185">Reference proteome</keyword>
<comment type="caution">
    <text evidence="1">The sequence shown here is derived from an EMBL/GenBank/DDBJ whole genome shotgun (WGS) entry which is preliminary data.</text>
</comment>
<sequence length="56" mass="6283">MENTTMMESSTESTIFTWTCDPRSQSSSAADLLRMINEFKFSFTVGNLYPSCLGCD</sequence>
<dbReference type="EMBL" id="CAWYQH010000114">
    <property type="protein sequence ID" value="CAK8690242.1"/>
    <property type="molecule type" value="Genomic_DNA"/>
</dbReference>